<sequence>MVLNERRLGDRILSALEMALEQGHLDVAEHLALALEATLTRFGGPGAVDHRELSLAMAQAFERLGALRKEARHLP</sequence>
<organism evidence="1 2">
    <name type="scientific">Azospirillum doebereinerae</name>
    <dbReference type="NCBI Taxonomy" id="92933"/>
    <lineage>
        <taxon>Bacteria</taxon>
        <taxon>Pseudomonadati</taxon>
        <taxon>Pseudomonadota</taxon>
        <taxon>Alphaproteobacteria</taxon>
        <taxon>Rhodospirillales</taxon>
        <taxon>Azospirillaceae</taxon>
        <taxon>Azospirillum</taxon>
    </lineage>
</organism>
<comment type="caution">
    <text evidence="1">The sequence shown here is derived from an EMBL/GenBank/DDBJ whole genome shotgun (WGS) entry which is preliminary data.</text>
</comment>
<dbReference type="Proteomes" id="UP000280346">
    <property type="component" value="Unassembled WGS sequence"/>
</dbReference>
<evidence type="ECO:0000313" key="2">
    <source>
        <dbReference type="Proteomes" id="UP000280346"/>
    </source>
</evidence>
<accession>A0A433J934</accession>
<dbReference type="AlphaFoldDB" id="A0A433J934"/>
<evidence type="ECO:0000313" key="1">
    <source>
        <dbReference type="EMBL" id="RUQ70846.1"/>
    </source>
</evidence>
<keyword evidence="2" id="KW-1185">Reference proteome</keyword>
<proteinExistence type="predicted"/>
<protein>
    <submittedName>
        <fullName evidence="1">Uncharacterized protein</fullName>
    </submittedName>
</protein>
<dbReference type="RefSeq" id="WP_126998782.1">
    <property type="nucleotide sequence ID" value="NZ_CP173191.1"/>
</dbReference>
<reference evidence="1 2" key="1">
    <citation type="submission" date="2018-12" db="EMBL/GenBank/DDBJ databases">
        <authorList>
            <person name="Yang Y."/>
        </authorList>
    </citation>
    <scope>NUCLEOTIDE SEQUENCE [LARGE SCALE GENOMIC DNA]</scope>
    <source>
        <strain evidence="1 2">GSF71</strain>
    </source>
</reference>
<gene>
    <name evidence="1" type="ORF">EJ913_13890</name>
</gene>
<dbReference type="EMBL" id="RZIJ01000009">
    <property type="protein sequence ID" value="RUQ70846.1"/>
    <property type="molecule type" value="Genomic_DNA"/>
</dbReference>
<name>A0A433J934_9PROT</name>
<dbReference type="OrthoDB" id="7306716at2"/>